<proteinExistence type="predicted"/>
<dbReference type="AlphaFoldDB" id="A0A5J4L002"/>
<feature type="transmembrane region" description="Helical" evidence="1">
    <location>
        <begin position="9"/>
        <end position="26"/>
    </location>
</feature>
<dbReference type="EMBL" id="BLAB01000001">
    <property type="protein sequence ID" value="GER94854.1"/>
    <property type="molecule type" value="Genomic_DNA"/>
</dbReference>
<keyword evidence="1" id="KW-0812">Transmembrane</keyword>
<protein>
    <submittedName>
        <fullName evidence="2">Uncharacterized protein</fullName>
    </submittedName>
</protein>
<reference evidence="2" key="1">
    <citation type="submission" date="2019-10" db="EMBL/GenBank/DDBJ databases">
        <title>Metagenomic sequencing of thiosulfate-disproportionating enrichment culture.</title>
        <authorList>
            <person name="Umezawa K."/>
            <person name="Kojima H."/>
            <person name="Fukui M."/>
        </authorList>
    </citation>
    <scope>NUCLEOTIDE SEQUENCE</scope>
    <source>
        <strain evidence="2">45J</strain>
    </source>
</reference>
<organism evidence="2">
    <name type="scientific">hot springs metagenome</name>
    <dbReference type="NCBI Taxonomy" id="433727"/>
    <lineage>
        <taxon>unclassified sequences</taxon>
        <taxon>metagenomes</taxon>
        <taxon>ecological metagenomes</taxon>
    </lineage>
</organism>
<feature type="transmembrane region" description="Helical" evidence="1">
    <location>
        <begin position="32"/>
        <end position="51"/>
    </location>
</feature>
<name>A0A5J4L002_9ZZZZ</name>
<accession>A0A5J4L002</accession>
<gene>
    <name evidence="2" type="ORF">A45J_2620</name>
</gene>
<evidence type="ECO:0000313" key="2">
    <source>
        <dbReference type="EMBL" id="GER94854.1"/>
    </source>
</evidence>
<sequence length="57" mass="5968">MKDFIAEGIRDLSVGLILAAVIAALIEQKAFTGATISFASGIVAWFISIKIKSQGVS</sequence>
<keyword evidence="1" id="KW-0472">Membrane</keyword>
<comment type="caution">
    <text evidence="2">The sequence shown here is derived from an EMBL/GenBank/DDBJ whole genome shotgun (WGS) entry which is preliminary data.</text>
</comment>
<evidence type="ECO:0000256" key="1">
    <source>
        <dbReference type="SAM" id="Phobius"/>
    </source>
</evidence>
<keyword evidence="1" id="KW-1133">Transmembrane helix</keyword>